<reference evidence="3 4" key="1">
    <citation type="submission" date="2019-01" db="EMBL/GenBank/DDBJ databases">
        <title>Sequencing of cultivated peanut Arachis hypogaea provides insights into genome evolution and oil improvement.</title>
        <authorList>
            <person name="Chen X."/>
        </authorList>
    </citation>
    <scope>NUCLEOTIDE SEQUENCE [LARGE SCALE GENOMIC DNA]</scope>
    <source>
        <strain evidence="4">cv. Fuhuasheng</strain>
        <tissue evidence="3">Leaves</tissue>
    </source>
</reference>
<evidence type="ECO:0000313" key="4">
    <source>
        <dbReference type="Proteomes" id="UP000289738"/>
    </source>
</evidence>
<dbReference type="AlphaFoldDB" id="A0A444ZES9"/>
<comment type="caution">
    <text evidence="3">The sequence shown here is derived from an EMBL/GenBank/DDBJ whole genome shotgun (WGS) entry which is preliminary data.</text>
</comment>
<organism evidence="3 4">
    <name type="scientific">Arachis hypogaea</name>
    <name type="common">Peanut</name>
    <dbReference type="NCBI Taxonomy" id="3818"/>
    <lineage>
        <taxon>Eukaryota</taxon>
        <taxon>Viridiplantae</taxon>
        <taxon>Streptophyta</taxon>
        <taxon>Embryophyta</taxon>
        <taxon>Tracheophyta</taxon>
        <taxon>Spermatophyta</taxon>
        <taxon>Magnoliopsida</taxon>
        <taxon>eudicotyledons</taxon>
        <taxon>Gunneridae</taxon>
        <taxon>Pentapetalae</taxon>
        <taxon>rosids</taxon>
        <taxon>fabids</taxon>
        <taxon>Fabales</taxon>
        <taxon>Fabaceae</taxon>
        <taxon>Papilionoideae</taxon>
        <taxon>50 kb inversion clade</taxon>
        <taxon>dalbergioids sensu lato</taxon>
        <taxon>Dalbergieae</taxon>
        <taxon>Pterocarpus clade</taxon>
        <taxon>Arachis</taxon>
    </lineage>
</organism>
<sequence>MDIDGDESDEEYVVDSNEWSSFEDDDDEEFAPKTPIEVSRRYLLPVPYPIPVSVLSDYHTLDLDPMQQKNLFSNTGEDGYNFDDGVEFRVGHRIKSRDAVMQGVKNYSICRSTEYRVMNSDRIKYHVHYRQSEAGCPWRLRVAFRQNLRYW</sequence>
<feature type="region of interest" description="Disordered" evidence="1">
    <location>
        <begin position="1"/>
        <end position="29"/>
    </location>
</feature>
<gene>
    <name evidence="3" type="ORF">Ahy_B04g070097</name>
</gene>
<proteinExistence type="predicted"/>
<accession>A0A444ZES9</accession>
<feature type="compositionally biased region" description="Acidic residues" evidence="1">
    <location>
        <begin position="1"/>
        <end position="13"/>
    </location>
</feature>
<name>A0A444ZES9_ARAHY</name>
<dbReference type="InterPro" id="IPR004332">
    <property type="entry name" value="Transposase_MuDR"/>
</dbReference>
<dbReference type="EMBL" id="SDMP01000014">
    <property type="protein sequence ID" value="RYR12673.1"/>
    <property type="molecule type" value="Genomic_DNA"/>
</dbReference>
<dbReference type="Proteomes" id="UP000289738">
    <property type="component" value="Chromosome B04"/>
</dbReference>
<evidence type="ECO:0000259" key="2">
    <source>
        <dbReference type="Pfam" id="PF03108"/>
    </source>
</evidence>
<dbReference type="Pfam" id="PF03108">
    <property type="entry name" value="DBD_Tnp_Mut"/>
    <property type="match status" value="1"/>
</dbReference>
<keyword evidence="4" id="KW-1185">Reference proteome</keyword>
<evidence type="ECO:0000256" key="1">
    <source>
        <dbReference type="SAM" id="MobiDB-lite"/>
    </source>
</evidence>
<protein>
    <recommendedName>
        <fullName evidence="2">Transposase MuDR plant domain-containing protein</fullName>
    </recommendedName>
</protein>
<feature type="domain" description="Transposase MuDR plant" evidence="2">
    <location>
        <begin position="86"/>
        <end position="145"/>
    </location>
</feature>
<evidence type="ECO:0000313" key="3">
    <source>
        <dbReference type="EMBL" id="RYR12673.1"/>
    </source>
</evidence>